<dbReference type="GO" id="GO:0005886">
    <property type="term" value="C:plasma membrane"/>
    <property type="evidence" value="ECO:0007669"/>
    <property type="project" value="TreeGrafter"/>
</dbReference>
<dbReference type="EMBL" id="MEVK01000018">
    <property type="protein sequence ID" value="OGC59312.1"/>
    <property type="molecule type" value="Genomic_DNA"/>
</dbReference>
<dbReference type="Pfam" id="PF00905">
    <property type="entry name" value="Transpeptidase"/>
    <property type="match status" value="1"/>
</dbReference>
<keyword evidence="2 3" id="KW-0472">Membrane</keyword>
<dbReference type="InterPro" id="IPR050515">
    <property type="entry name" value="Beta-lactam/transpept"/>
</dbReference>
<organism evidence="6 7">
    <name type="scientific">candidate division WWE3 bacterium RIFCSPLOWO2_01_FULL_42_11</name>
    <dbReference type="NCBI Taxonomy" id="1802627"/>
    <lineage>
        <taxon>Bacteria</taxon>
        <taxon>Katanobacteria</taxon>
    </lineage>
</organism>
<evidence type="ECO:0000256" key="1">
    <source>
        <dbReference type="ARBA" id="ARBA00004370"/>
    </source>
</evidence>
<dbReference type="Proteomes" id="UP000178964">
    <property type="component" value="Unassembled WGS sequence"/>
</dbReference>
<dbReference type="GO" id="GO:0008658">
    <property type="term" value="F:penicillin binding"/>
    <property type="evidence" value="ECO:0007669"/>
    <property type="project" value="InterPro"/>
</dbReference>
<accession>A0A1F4VQ24</accession>
<keyword evidence="3" id="KW-0812">Transmembrane</keyword>
<evidence type="ECO:0000313" key="6">
    <source>
        <dbReference type="EMBL" id="OGC59312.1"/>
    </source>
</evidence>
<evidence type="ECO:0000259" key="4">
    <source>
        <dbReference type="Pfam" id="PF00905"/>
    </source>
</evidence>
<feature type="domain" description="Penicillin-binding protein dimerisation" evidence="5">
    <location>
        <begin position="55"/>
        <end position="232"/>
    </location>
</feature>
<name>A0A1F4VQ24_UNCKA</name>
<dbReference type="SUPFAM" id="SSF56601">
    <property type="entry name" value="beta-lactamase/transpeptidase-like"/>
    <property type="match status" value="1"/>
</dbReference>
<dbReference type="PANTHER" id="PTHR30627">
    <property type="entry name" value="PEPTIDOGLYCAN D,D-TRANSPEPTIDASE"/>
    <property type="match status" value="1"/>
</dbReference>
<dbReference type="PANTHER" id="PTHR30627:SF1">
    <property type="entry name" value="PEPTIDOGLYCAN D,D-TRANSPEPTIDASE FTSI"/>
    <property type="match status" value="1"/>
</dbReference>
<evidence type="ECO:0008006" key="8">
    <source>
        <dbReference type="Google" id="ProtNLM"/>
    </source>
</evidence>
<comment type="caution">
    <text evidence="6">The sequence shown here is derived from an EMBL/GenBank/DDBJ whole genome shotgun (WGS) entry which is preliminary data.</text>
</comment>
<feature type="domain" description="Penicillin-binding protein transpeptidase" evidence="4">
    <location>
        <begin position="276"/>
        <end position="594"/>
    </location>
</feature>
<dbReference type="InterPro" id="IPR005311">
    <property type="entry name" value="PBP_dimer"/>
</dbReference>
<dbReference type="GO" id="GO:0071555">
    <property type="term" value="P:cell wall organization"/>
    <property type="evidence" value="ECO:0007669"/>
    <property type="project" value="TreeGrafter"/>
</dbReference>
<proteinExistence type="predicted"/>
<dbReference type="InterPro" id="IPR012338">
    <property type="entry name" value="Beta-lactam/transpept-like"/>
</dbReference>
<dbReference type="Gene3D" id="3.90.1310.10">
    <property type="entry name" value="Penicillin-binding protein 2a (Domain 2)"/>
    <property type="match status" value="1"/>
</dbReference>
<sequence>MTKELPENRIRLILFGTFVYGAILVIALFRIQIFQHEQYSIMADNQHWSKHNLASGRGKIISGDGYVLADNEVGYLLFADPNKITDAPQLADAILEVLGPDKIRPYLQDWKNYDDEVLQRESTDSHHIKNTAREYLISRLSLKLNWVAIVRHLNEDQKNKLEAKNLPGLGFERDDSRRYPEGPLGAHVLGFLGSDTFGEPKGYFGIEGYWDGDLRGNNGYFYEERSASGNPILVGEYKRVDPIAGREITLTIDRSLQKMLEDHLTKGVIDNDAKSGSAIIIEPGTGKILAMANFPNYDPNTPFPEIFESPDADKNDDTPAWRQNINRRNDSIATTYEPGSVIKPLTMSAALDLEKVNPQTTVIDNGPLKVGEDTIDNWDKKHHGVITMIDILALSDNVGSAQVGKMVGAANLYDYFSAFGLGKLTGIDLEGEDAGILREAAGWREIETMNHAFGQGFLATPLQVITAYSVFPNKGMLIRPYIVSQVNEGGTITNFEPEIVRRVINEETALTINDMLVKAVENGESRFYNLRNYTIAGKTGTAQIAEKGRYDSSLTNSTFVGYLPKDPKFLLLVKLEKPRASIYAAETAVPMFMDITRELVAYFGIPPDK</sequence>
<gene>
    <name evidence="6" type="ORF">A3A70_02620</name>
</gene>
<dbReference type="Gene3D" id="3.40.710.10">
    <property type="entry name" value="DD-peptidase/beta-lactamase superfamily"/>
    <property type="match status" value="1"/>
</dbReference>
<evidence type="ECO:0000256" key="3">
    <source>
        <dbReference type="SAM" id="Phobius"/>
    </source>
</evidence>
<reference evidence="6 7" key="1">
    <citation type="journal article" date="2016" name="Nat. Commun.">
        <title>Thousands of microbial genomes shed light on interconnected biogeochemical processes in an aquifer system.</title>
        <authorList>
            <person name="Anantharaman K."/>
            <person name="Brown C.T."/>
            <person name="Hug L.A."/>
            <person name="Sharon I."/>
            <person name="Castelle C.J."/>
            <person name="Probst A.J."/>
            <person name="Thomas B.C."/>
            <person name="Singh A."/>
            <person name="Wilkins M.J."/>
            <person name="Karaoz U."/>
            <person name="Brodie E.L."/>
            <person name="Williams K.H."/>
            <person name="Hubbard S.S."/>
            <person name="Banfield J.F."/>
        </authorList>
    </citation>
    <scope>NUCLEOTIDE SEQUENCE [LARGE SCALE GENOMIC DNA]</scope>
</reference>
<feature type="transmembrane region" description="Helical" evidence="3">
    <location>
        <begin position="12"/>
        <end position="31"/>
    </location>
</feature>
<dbReference type="AlphaFoldDB" id="A0A1F4VQ24"/>
<dbReference type="InterPro" id="IPR001460">
    <property type="entry name" value="PCN-bd_Tpept"/>
</dbReference>
<protein>
    <recommendedName>
        <fullName evidence="8">Penicillin-binding protein transpeptidase domain-containing protein</fullName>
    </recommendedName>
</protein>
<dbReference type="Pfam" id="PF03717">
    <property type="entry name" value="PBP_dimer"/>
    <property type="match status" value="1"/>
</dbReference>
<dbReference type="SUPFAM" id="SSF56519">
    <property type="entry name" value="Penicillin binding protein dimerisation domain"/>
    <property type="match status" value="1"/>
</dbReference>
<evidence type="ECO:0000256" key="2">
    <source>
        <dbReference type="ARBA" id="ARBA00023136"/>
    </source>
</evidence>
<dbReference type="STRING" id="1802627.A3A70_02620"/>
<comment type="subcellular location">
    <subcellularLocation>
        <location evidence="1">Membrane</location>
    </subcellularLocation>
</comment>
<dbReference type="InterPro" id="IPR036138">
    <property type="entry name" value="PBP_dimer_sf"/>
</dbReference>
<keyword evidence="3" id="KW-1133">Transmembrane helix</keyword>
<evidence type="ECO:0000313" key="7">
    <source>
        <dbReference type="Proteomes" id="UP000178964"/>
    </source>
</evidence>
<evidence type="ECO:0000259" key="5">
    <source>
        <dbReference type="Pfam" id="PF03717"/>
    </source>
</evidence>